<accession>A0A1E3P0A6</accession>
<dbReference type="Pfam" id="PF09346">
    <property type="entry name" value="SMI1_KNR4"/>
    <property type="match status" value="1"/>
</dbReference>
<protein>
    <recommendedName>
        <fullName evidence="1">Knr4/Smi1-like domain-containing protein</fullName>
    </recommendedName>
</protein>
<organism evidence="2 3">
    <name type="scientific">Wickerhamomyces anomalus (strain ATCC 58044 / CBS 1984 / NCYC 433 / NRRL Y-366-8)</name>
    <name type="common">Yeast</name>
    <name type="synonym">Hansenula anomala</name>
    <dbReference type="NCBI Taxonomy" id="683960"/>
    <lineage>
        <taxon>Eukaryota</taxon>
        <taxon>Fungi</taxon>
        <taxon>Dikarya</taxon>
        <taxon>Ascomycota</taxon>
        <taxon>Saccharomycotina</taxon>
        <taxon>Saccharomycetes</taxon>
        <taxon>Phaffomycetales</taxon>
        <taxon>Wickerhamomycetaceae</taxon>
        <taxon>Wickerhamomyces</taxon>
    </lineage>
</organism>
<dbReference type="SUPFAM" id="SSF160631">
    <property type="entry name" value="SMI1/KNR4-like"/>
    <property type="match status" value="1"/>
</dbReference>
<dbReference type="AlphaFoldDB" id="A0A1E3P0A6"/>
<dbReference type="Proteomes" id="UP000094112">
    <property type="component" value="Unassembled WGS sequence"/>
</dbReference>
<dbReference type="InterPro" id="IPR018958">
    <property type="entry name" value="Knr4/Smi1-like_dom"/>
</dbReference>
<keyword evidence="3" id="KW-1185">Reference proteome</keyword>
<evidence type="ECO:0000313" key="2">
    <source>
        <dbReference type="EMBL" id="ODQ58768.1"/>
    </source>
</evidence>
<feature type="domain" description="Knr4/Smi1-like" evidence="1">
    <location>
        <begin position="45"/>
        <end position="166"/>
    </location>
</feature>
<dbReference type="EMBL" id="KV454211">
    <property type="protein sequence ID" value="ODQ58768.1"/>
    <property type="molecule type" value="Genomic_DNA"/>
</dbReference>
<dbReference type="RefSeq" id="XP_019037975.1">
    <property type="nucleotide sequence ID" value="XM_019183518.1"/>
</dbReference>
<sequence length="173" mass="19678">MAESIVAGIETDVQSDVRAEVKEVVEEIKEIFKELFPTKHVFRDGAQPSEILKFESETEIKLPDDVACYFELVNGQHYVNGLLAAFFNIWMLGLDEIRTSFKMELDFIHDNFECFDQGAIPKDAVRTTYCDNQIFLALANDNAGNYMGVDLNPGPNGKIGQVVMWERRQVLHN</sequence>
<evidence type="ECO:0000313" key="3">
    <source>
        <dbReference type="Proteomes" id="UP000094112"/>
    </source>
</evidence>
<dbReference type="InterPro" id="IPR037883">
    <property type="entry name" value="Knr4/Smi1-like_sf"/>
</dbReference>
<name>A0A1E3P0A6_WICAA</name>
<gene>
    <name evidence="2" type="ORF">WICANDRAFT_63275</name>
</gene>
<dbReference type="PANTHER" id="PTHR47432:SF1">
    <property type="entry name" value="CELL WALL ASSEMBLY REGULATOR SMI1"/>
    <property type="match status" value="1"/>
</dbReference>
<dbReference type="InterPro" id="IPR051873">
    <property type="entry name" value="KNR4/SMI1_regulator"/>
</dbReference>
<dbReference type="Gene3D" id="3.40.1580.10">
    <property type="entry name" value="SMI1/KNR4-like"/>
    <property type="match status" value="1"/>
</dbReference>
<dbReference type="GO" id="GO:0043332">
    <property type="term" value="C:mating projection tip"/>
    <property type="evidence" value="ECO:0007669"/>
    <property type="project" value="TreeGrafter"/>
</dbReference>
<reference evidence="2 3" key="1">
    <citation type="journal article" date="2016" name="Proc. Natl. Acad. Sci. U.S.A.">
        <title>Comparative genomics of biotechnologically important yeasts.</title>
        <authorList>
            <person name="Riley R."/>
            <person name="Haridas S."/>
            <person name="Wolfe K.H."/>
            <person name="Lopes M.R."/>
            <person name="Hittinger C.T."/>
            <person name="Goeker M."/>
            <person name="Salamov A.A."/>
            <person name="Wisecaver J.H."/>
            <person name="Long T.M."/>
            <person name="Calvey C.H."/>
            <person name="Aerts A.L."/>
            <person name="Barry K.W."/>
            <person name="Choi C."/>
            <person name="Clum A."/>
            <person name="Coughlan A.Y."/>
            <person name="Deshpande S."/>
            <person name="Douglass A.P."/>
            <person name="Hanson S.J."/>
            <person name="Klenk H.-P."/>
            <person name="LaButti K.M."/>
            <person name="Lapidus A."/>
            <person name="Lindquist E.A."/>
            <person name="Lipzen A.M."/>
            <person name="Meier-Kolthoff J.P."/>
            <person name="Ohm R.A."/>
            <person name="Otillar R.P."/>
            <person name="Pangilinan J.L."/>
            <person name="Peng Y."/>
            <person name="Rokas A."/>
            <person name="Rosa C.A."/>
            <person name="Scheuner C."/>
            <person name="Sibirny A.A."/>
            <person name="Slot J.C."/>
            <person name="Stielow J.B."/>
            <person name="Sun H."/>
            <person name="Kurtzman C.P."/>
            <person name="Blackwell M."/>
            <person name="Grigoriev I.V."/>
            <person name="Jeffries T.W."/>
        </authorList>
    </citation>
    <scope>NUCLEOTIDE SEQUENCE [LARGE SCALE GENOMIC DNA]</scope>
    <source>
        <strain evidence="3">ATCC 58044 / CBS 1984 / NCYC 433 / NRRL Y-366-8</strain>
    </source>
</reference>
<proteinExistence type="predicted"/>
<dbReference type="PANTHER" id="PTHR47432">
    <property type="entry name" value="CELL WALL ASSEMBLY REGULATOR SMI1"/>
    <property type="match status" value="1"/>
</dbReference>
<dbReference type="GeneID" id="30200764"/>
<dbReference type="OrthoDB" id="2305498at2759"/>
<dbReference type="GO" id="GO:0070880">
    <property type="term" value="P:fungal-type cell wall beta-glucan biosynthetic process"/>
    <property type="evidence" value="ECO:0007669"/>
    <property type="project" value="TreeGrafter"/>
</dbReference>
<evidence type="ECO:0000259" key="1">
    <source>
        <dbReference type="Pfam" id="PF09346"/>
    </source>
</evidence>